<evidence type="ECO:0000256" key="6">
    <source>
        <dbReference type="ARBA" id="ARBA00022884"/>
    </source>
</evidence>
<evidence type="ECO:0000256" key="5">
    <source>
        <dbReference type="ARBA" id="ARBA00022840"/>
    </source>
</evidence>
<dbReference type="PANTHER" id="PTHR46425">
    <property type="entry name" value="TRANSCRIPTION TERMINATION FACTOR RHO"/>
    <property type="match status" value="1"/>
</dbReference>
<dbReference type="RefSeq" id="WP_047220429.1">
    <property type="nucleotide sequence ID" value="NZ_LS398551.1"/>
</dbReference>
<keyword evidence="3 9" id="KW-0378">Hydrolase</keyword>
<evidence type="ECO:0000256" key="10">
    <source>
        <dbReference type="NCBIfam" id="TIGR00767"/>
    </source>
</evidence>
<keyword evidence="5 9" id="KW-0067">ATP-binding</keyword>
<evidence type="ECO:0000256" key="3">
    <source>
        <dbReference type="ARBA" id="ARBA00022801"/>
    </source>
</evidence>
<protein>
    <recommendedName>
        <fullName evidence="9 10">Transcription termination factor Rho</fullName>
        <ecNumber evidence="9 10">3.6.4.-</ecNumber>
    </recommendedName>
    <alternativeName>
        <fullName evidence="9">ATP-dependent helicase Rho</fullName>
    </alternativeName>
</protein>
<dbReference type="GO" id="GO:0006353">
    <property type="term" value="P:DNA-templated transcription termination"/>
    <property type="evidence" value="ECO:0007669"/>
    <property type="project" value="UniProtKB-UniRule"/>
</dbReference>
<dbReference type="SUPFAM" id="SSF68912">
    <property type="entry name" value="Rho N-terminal domain-like"/>
    <property type="match status" value="1"/>
</dbReference>
<dbReference type="InterPro" id="IPR027417">
    <property type="entry name" value="P-loop_NTPase"/>
</dbReference>
<dbReference type="Pfam" id="PF07498">
    <property type="entry name" value="Rho_N"/>
    <property type="match status" value="1"/>
</dbReference>
<dbReference type="InterPro" id="IPR036269">
    <property type="entry name" value="Rho_N_sf"/>
</dbReference>
<dbReference type="Proteomes" id="UP000033769">
    <property type="component" value="Unassembled WGS sequence"/>
</dbReference>
<feature type="compositionally biased region" description="Polar residues" evidence="12">
    <location>
        <begin position="16"/>
        <end position="27"/>
    </location>
</feature>
<evidence type="ECO:0000256" key="7">
    <source>
        <dbReference type="ARBA" id="ARBA00023015"/>
    </source>
</evidence>
<keyword evidence="4 9" id="KW-0347">Helicase</keyword>
<dbReference type="Gene3D" id="2.40.50.140">
    <property type="entry name" value="Nucleic acid-binding proteins"/>
    <property type="match status" value="1"/>
</dbReference>
<sequence length="501" mass="55563">MTTEKEHRIKNILKPVSNNNPANSEAADSSVEITAHLNEQKKKSPEALQCYAESKEHRIKKTSKPVSNNNPVNSEAAGSSVEITVHLNELKKKSPEALQCYAESLAIENASSLTKNELISAILKMVVERNGIVIEEGVIEILNGGFGFLRSPEVNYLSGAGDIYVSLSQIKRCELRTGDTVEGQIRAPKSGERYFALLKVLKVNGEDIKKSIQRLHFDDLVALYPEEKISFEVDLDYKNLSTRVMELVSPMGKGQRALIVAPPRTGKTILLQNIAHSIATNHPEIYLIVLLIGERPEEVTDMIRSVKGEVVSSTFDEPAVRHTQLAEIVIEKAKRLVEHKRDVVILLDSITRLARAYNTVVPSSGKVLTGGVDSNALQKPKSFFGAARNIENGGSLTIIATALVDTGSRMDEVIFEEFKGTGNSEIVLDRKISDKRIYPAIDINKSGTRKEELLVGKSELSKMWMLRRIIHQMGAVDAMEFLLDKLKNTKSNNEFFDLMNS</sequence>
<keyword evidence="7 9" id="KW-0805">Transcription regulation</keyword>
<dbReference type="InterPro" id="IPR000194">
    <property type="entry name" value="ATPase_F1/V1/A1_a/bsu_nucl-bd"/>
</dbReference>
<evidence type="ECO:0000313" key="17">
    <source>
        <dbReference type="Proteomes" id="UP000244959"/>
    </source>
</evidence>
<gene>
    <name evidence="9 14" type="primary">rho</name>
    <name evidence="15" type="ORF">GILLIAM_01773</name>
    <name evidence="14" type="ORF">OTSGILL_0845</name>
</gene>
<dbReference type="GO" id="GO:0016787">
    <property type="term" value="F:hydrolase activity"/>
    <property type="evidence" value="ECO:0007669"/>
    <property type="project" value="UniProtKB-KW"/>
</dbReference>
<dbReference type="GO" id="GO:0003723">
    <property type="term" value="F:RNA binding"/>
    <property type="evidence" value="ECO:0007669"/>
    <property type="project" value="UniProtKB-UniRule"/>
</dbReference>
<dbReference type="GO" id="GO:0005829">
    <property type="term" value="C:cytosol"/>
    <property type="evidence" value="ECO:0007669"/>
    <property type="project" value="UniProtKB-ARBA"/>
</dbReference>
<dbReference type="SMART" id="SM00357">
    <property type="entry name" value="CSP"/>
    <property type="match status" value="1"/>
</dbReference>
<evidence type="ECO:0000313" key="15">
    <source>
        <dbReference type="EMBL" id="SPR08803.1"/>
    </source>
</evidence>
<dbReference type="SUPFAM" id="SSF52540">
    <property type="entry name" value="P-loop containing nucleoside triphosphate hydrolases"/>
    <property type="match status" value="1"/>
</dbReference>
<name>A0A0F3MC61_ORITS</name>
<evidence type="ECO:0000259" key="13">
    <source>
        <dbReference type="PROSITE" id="PS51856"/>
    </source>
</evidence>
<proteinExistence type="inferred from homology"/>
<dbReference type="PROSITE" id="PS51856">
    <property type="entry name" value="RHO_RNA_BD"/>
    <property type="match status" value="1"/>
</dbReference>
<dbReference type="Gene3D" id="3.40.50.300">
    <property type="entry name" value="P-loop containing nucleotide triphosphate hydrolases"/>
    <property type="match status" value="1"/>
</dbReference>
<dbReference type="EMBL" id="LS398551">
    <property type="protein sequence ID" value="SPR08803.1"/>
    <property type="molecule type" value="Genomic_DNA"/>
</dbReference>
<dbReference type="GO" id="GO:0008186">
    <property type="term" value="F:ATP-dependent activity, acting on RNA"/>
    <property type="evidence" value="ECO:0007669"/>
    <property type="project" value="UniProtKB-UniRule"/>
</dbReference>
<dbReference type="FunFam" id="3.40.50.300:FF:000072">
    <property type="entry name" value="Transcription termination factor Rho"/>
    <property type="match status" value="1"/>
</dbReference>
<reference evidence="14 16" key="1">
    <citation type="submission" date="2015-02" db="EMBL/GenBank/DDBJ databases">
        <title>Genome Sequencing of Rickettsiales.</title>
        <authorList>
            <person name="Daugherty S.C."/>
            <person name="Su Q."/>
            <person name="Abolude K."/>
            <person name="Beier-Sexton M."/>
            <person name="Carlyon J.A."/>
            <person name="Carter R."/>
            <person name="Day N.P."/>
            <person name="Dumler S.J."/>
            <person name="Dyachenko V."/>
            <person name="Godinez A."/>
            <person name="Kurtti T.J."/>
            <person name="Lichay M."/>
            <person name="Mullins K.E."/>
            <person name="Ott S."/>
            <person name="Pappas-Brown V."/>
            <person name="Paris D.H."/>
            <person name="Patel P."/>
            <person name="Richards A.L."/>
            <person name="Sadzewicz L."/>
            <person name="Sears K."/>
            <person name="Seidman D."/>
            <person name="Sengamalay N."/>
            <person name="Stenos J."/>
            <person name="Tallon L.J."/>
            <person name="Vincent G."/>
            <person name="Fraser C.M."/>
            <person name="Munderloh U."/>
            <person name="Dunning-Hotopp J.C."/>
        </authorList>
    </citation>
    <scope>NUCLEOTIDE SEQUENCE [LARGE SCALE GENOMIC DNA]</scope>
    <source>
        <strain evidence="14 16">Gilliam</strain>
    </source>
</reference>
<organism evidence="14 16">
    <name type="scientific">Orientia tsutsugamushi str. Gilliam</name>
    <dbReference type="NCBI Taxonomy" id="1359184"/>
    <lineage>
        <taxon>Bacteria</taxon>
        <taxon>Pseudomonadati</taxon>
        <taxon>Pseudomonadota</taxon>
        <taxon>Alphaproteobacteria</taxon>
        <taxon>Rickettsiales</taxon>
        <taxon>Rickettsiaceae</taxon>
        <taxon>Rickettsieae</taxon>
        <taxon>Orientia</taxon>
    </lineage>
</organism>
<evidence type="ECO:0000256" key="1">
    <source>
        <dbReference type="ARBA" id="ARBA00022472"/>
    </source>
</evidence>
<dbReference type="PANTHER" id="PTHR46425:SF1">
    <property type="entry name" value="TRANSCRIPTION TERMINATION FACTOR RHO"/>
    <property type="match status" value="1"/>
</dbReference>
<keyword evidence="1 9" id="KW-0806">Transcription termination</keyword>
<evidence type="ECO:0000256" key="11">
    <source>
        <dbReference type="PROSITE-ProRule" id="PRU01203"/>
    </source>
</evidence>
<evidence type="ECO:0000256" key="2">
    <source>
        <dbReference type="ARBA" id="ARBA00022741"/>
    </source>
</evidence>
<dbReference type="HAMAP" id="MF_01884">
    <property type="entry name" value="Rho"/>
    <property type="match status" value="1"/>
</dbReference>
<comment type="similarity">
    <text evidence="9 11">Belongs to the Rho family.</text>
</comment>
<reference evidence="17" key="2">
    <citation type="submission" date="2018-03" db="EMBL/GenBank/DDBJ databases">
        <authorList>
            <person name="Batty M. E."/>
            <person name="Batty M E."/>
        </authorList>
    </citation>
    <scope>NUCLEOTIDE SEQUENCE [LARGE SCALE GENOMIC DNA]</scope>
    <source>
        <strain evidence="17">Gilliam</strain>
    </source>
</reference>
<dbReference type="CDD" id="cd04459">
    <property type="entry name" value="Rho_CSD"/>
    <property type="match status" value="1"/>
</dbReference>
<evidence type="ECO:0000256" key="12">
    <source>
        <dbReference type="SAM" id="MobiDB-lite"/>
    </source>
</evidence>
<dbReference type="Gene3D" id="1.10.720.10">
    <property type="match status" value="1"/>
</dbReference>
<dbReference type="SUPFAM" id="SSF50249">
    <property type="entry name" value="Nucleic acid-binding proteins"/>
    <property type="match status" value="1"/>
</dbReference>
<dbReference type="SMART" id="SM00382">
    <property type="entry name" value="AAA"/>
    <property type="match status" value="1"/>
</dbReference>
<dbReference type="CDD" id="cd01128">
    <property type="entry name" value="rho_factor_C"/>
    <property type="match status" value="1"/>
</dbReference>
<dbReference type="InterPro" id="IPR041703">
    <property type="entry name" value="Rho_factor_ATP-bd"/>
</dbReference>
<feature type="binding site" evidence="9">
    <location>
        <position position="295"/>
    </location>
    <ligand>
        <name>ATP</name>
        <dbReference type="ChEBI" id="CHEBI:30616"/>
    </ligand>
</feature>
<keyword evidence="8 9" id="KW-0804">Transcription</keyword>
<comment type="function">
    <text evidence="9">Facilitates transcription termination by a mechanism that involves Rho binding to the nascent RNA, activation of Rho's RNA-dependent ATPase activity, and release of the mRNA from the DNA template.</text>
</comment>
<dbReference type="InterPro" id="IPR003593">
    <property type="entry name" value="AAA+_ATPase"/>
</dbReference>
<dbReference type="EMBL" id="LANO01000009">
    <property type="protein sequence ID" value="KJV53345.1"/>
    <property type="molecule type" value="Genomic_DNA"/>
</dbReference>
<dbReference type="NCBIfam" id="TIGR00767">
    <property type="entry name" value="rho"/>
    <property type="match status" value="1"/>
</dbReference>
<feature type="region of interest" description="Disordered" evidence="12">
    <location>
        <begin position="1"/>
        <end position="29"/>
    </location>
</feature>
<evidence type="ECO:0000256" key="4">
    <source>
        <dbReference type="ARBA" id="ARBA00022806"/>
    </source>
</evidence>
<feature type="binding site" evidence="9">
    <location>
        <begin position="252"/>
        <end position="257"/>
    </location>
    <ligand>
        <name>ATP</name>
        <dbReference type="ChEBI" id="CHEBI:30616"/>
    </ligand>
</feature>
<dbReference type="EC" id="3.6.4.-" evidence="9 10"/>
<evidence type="ECO:0000313" key="14">
    <source>
        <dbReference type="EMBL" id="KJV53345.1"/>
    </source>
</evidence>
<feature type="binding site" evidence="9">
    <location>
        <begin position="264"/>
        <end position="269"/>
    </location>
    <ligand>
        <name>ATP</name>
        <dbReference type="ChEBI" id="CHEBI:30616"/>
    </ligand>
</feature>
<dbReference type="Proteomes" id="UP000244959">
    <property type="component" value="Chromosome I"/>
</dbReference>
<evidence type="ECO:0000256" key="8">
    <source>
        <dbReference type="ARBA" id="ARBA00023163"/>
    </source>
</evidence>
<keyword evidence="6 9" id="KW-0694">RNA-binding</keyword>
<reference evidence="15" key="3">
    <citation type="submission" date="2018-03" db="EMBL/GenBank/DDBJ databases">
        <authorList>
            <person name="Keele B.F."/>
        </authorList>
    </citation>
    <scope>NUCLEOTIDE SEQUENCE [LARGE SCALE GENOMIC DNA]</scope>
    <source>
        <strain evidence="15">Gilliam</strain>
    </source>
</reference>
<dbReference type="NCBIfam" id="NF006886">
    <property type="entry name" value="PRK09376.1"/>
    <property type="match status" value="1"/>
</dbReference>
<comment type="subunit">
    <text evidence="9">Homohexamer. The homohexamer assembles into an open ring structure.</text>
</comment>
<dbReference type="InterPro" id="IPR011113">
    <property type="entry name" value="Rho_RNA-bd"/>
</dbReference>
<evidence type="ECO:0000256" key="9">
    <source>
        <dbReference type="HAMAP-Rule" id="MF_01884"/>
    </source>
</evidence>
<dbReference type="GO" id="GO:0005524">
    <property type="term" value="F:ATP binding"/>
    <property type="evidence" value="ECO:0007669"/>
    <property type="project" value="UniProtKB-UniRule"/>
</dbReference>
<dbReference type="InterPro" id="IPR011129">
    <property type="entry name" value="CSD"/>
</dbReference>
<feature type="domain" description="Rho RNA-BD" evidence="13">
    <location>
        <begin position="132"/>
        <end position="207"/>
    </location>
</feature>
<keyword evidence="17" id="KW-1185">Reference proteome</keyword>
<comment type="caution">
    <text evidence="9">Lacks conserved residue(s) required for the propagation of feature annotation.</text>
</comment>
<accession>A0A0F3MC61</accession>
<dbReference type="Pfam" id="PF07497">
    <property type="entry name" value="Rho_RNA_bind"/>
    <property type="match status" value="1"/>
</dbReference>
<dbReference type="GO" id="GO:0004386">
    <property type="term" value="F:helicase activity"/>
    <property type="evidence" value="ECO:0007669"/>
    <property type="project" value="UniProtKB-UniRule"/>
</dbReference>
<dbReference type="Pfam" id="PF00006">
    <property type="entry name" value="ATP-synt_ab"/>
    <property type="match status" value="1"/>
</dbReference>
<dbReference type="SMART" id="SM00959">
    <property type="entry name" value="Rho_N"/>
    <property type="match status" value="1"/>
</dbReference>
<feature type="region of interest" description="Disordered" evidence="12">
    <location>
        <begin position="55"/>
        <end position="77"/>
    </location>
</feature>
<dbReference type="InterPro" id="IPR011112">
    <property type="entry name" value="Rho-like_N"/>
</dbReference>
<dbReference type="AlphaFoldDB" id="A0A0F3MC61"/>
<dbReference type="PATRIC" id="fig|1359184.3.peg.3245"/>
<dbReference type="InterPro" id="IPR004665">
    <property type="entry name" value="Term_rho"/>
</dbReference>
<feature type="compositionally biased region" description="Low complexity" evidence="12">
    <location>
        <begin position="65"/>
        <end position="74"/>
    </location>
</feature>
<keyword evidence="2 9" id="KW-0547">Nucleotide-binding</keyword>
<evidence type="ECO:0000313" key="16">
    <source>
        <dbReference type="Proteomes" id="UP000033769"/>
    </source>
</evidence>
<dbReference type="InterPro" id="IPR012340">
    <property type="entry name" value="NA-bd_OB-fold"/>
</dbReference>